<keyword evidence="3" id="KW-0997">Cell inner membrane</keyword>
<evidence type="ECO:0000256" key="5">
    <source>
        <dbReference type="ARBA" id="ARBA00023136"/>
    </source>
</evidence>
<gene>
    <name evidence="7" type="ORF">AKJ09_08753</name>
</gene>
<dbReference type="AlphaFoldDB" id="A0A0K1Q9J5"/>
<name>A0A0K1Q9J5_9BACT</name>
<dbReference type="EMBL" id="CP012333">
    <property type="protein sequence ID" value="AKV02090.1"/>
    <property type="molecule type" value="Genomic_DNA"/>
</dbReference>
<reference evidence="7 8" key="1">
    <citation type="submission" date="2015-08" db="EMBL/GenBank/DDBJ databases">
        <authorList>
            <person name="Babu N.S."/>
            <person name="Beckwith C.J."/>
            <person name="Beseler K.G."/>
            <person name="Brison A."/>
            <person name="Carone J.V."/>
            <person name="Caskin T.P."/>
            <person name="Diamond M."/>
            <person name="Durham M.E."/>
            <person name="Foxe J.M."/>
            <person name="Go M."/>
            <person name="Henderson B.A."/>
            <person name="Jones I.B."/>
            <person name="McGettigan J.A."/>
            <person name="Micheletti S.J."/>
            <person name="Nasrallah M.E."/>
            <person name="Ortiz D."/>
            <person name="Piller C.R."/>
            <person name="Privatt S.R."/>
            <person name="Schneider S.L."/>
            <person name="Sharp S."/>
            <person name="Smith T.C."/>
            <person name="Stanton J.D."/>
            <person name="Ullery H.E."/>
            <person name="Wilson R.J."/>
            <person name="Serrano M.G."/>
            <person name="Buck G."/>
            <person name="Lee V."/>
            <person name="Wang Y."/>
            <person name="Carvalho R."/>
            <person name="Voegtly L."/>
            <person name="Shi R."/>
            <person name="Duckworth R."/>
            <person name="Johnson A."/>
            <person name="Loviza R."/>
            <person name="Walstead R."/>
            <person name="Shah Z."/>
            <person name="Kiflezghi M."/>
            <person name="Wade K."/>
            <person name="Ball S.L."/>
            <person name="Bradley K.W."/>
            <person name="Asai D.J."/>
            <person name="Bowman C.A."/>
            <person name="Russell D.A."/>
            <person name="Pope W.H."/>
            <person name="Jacobs-Sera D."/>
            <person name="Hendrix R.W."/>
            <person name="Hatfull G.F."/>
        </authorList>
    </citation>
    <scope>NUCLEOTIDE SEQUENCE [LARGE SCALE GENOMIC DNA]</scope>
    <source>
        <strain evidence="7 8">DSM 27648</strain>
    </source>
</reference>
<sequence length="310" mass="33764">MVNVAADRREGQTWTLAQRTKNDVLWLLATGALALGSRLPRSLLVRLGEGVGVLAHTILPSARRTALRNVERVFPELGPKDAKALVTNVYRTLGRQLGEVVATLDPNRPLERLPFAPGTRECFDDALREGHGVVFASAHLGPWERVAATLVAEGFPLTVIAREAYDPRLTPIYDRLRGGRGVRTIYRGAPGAAASLLRTVRRGEVLGVPMDLASRVPSIDVPFLGLPARTPVGPARIALRTSAAVIVGTPAPRDTSSAELVFSARRIPTGDLGADAEGERILTSRINEELGARIRAMPERWVWMHPRWRS</sequence>
<dbReference type="CDD" id="cd07984">
    <property type="entry name" value="LPLAT_LABLAT-like"/>
    <property type="match status" value="1"/>
</dbReference>
<evidence type="ECO:0000313" key="7">
    <source>
        <dbReference type="EMBL" id="AKV02090.1"/>
    </source>
</evidence>
<dbReference type="PANTHER" id="PTHR30606:SF9">
    <property type="entry name" value="LIPID A BIOSYNTHESIS LAUROYLTRANSFERASE"/>
    <property type="match status" value="1"/>
</dbReference>
<protein>
    <submittedName>
        <fullName evidence="7">Lipid A biosynthesis lauroyl acyltransferase</fullName>
    </submittedName>
</protein>
<accession>A0A0K1Q9J5</accession>
<evidence type="ECO:0000256" key="6">
    <source>
        <dbReference type="ARBA" id="ARBA00023315"/>
    </source>
</evidence>
<keyword evidence="6 7" id="KW-0012">Acyltransferase</keyword>
<comment type="subcellular location">
    <subcellularLocation>
        <location evidence="1">Cell inner membrane</location>
    </subcellularLocation>
</comment>
<evidence type="ECO:0000313" key="8">
    <source>
        <dbReference type="Proteomes" id="UP000064967"/>
    </source>
</evidence>
<evidence type="ECO:0000256" key="3">
    <source>
        <dbReference type="ARBA" id="ARBA00022519"/>
    </source>
</evidence>
<dbReference type="RefSeq" id="WP_146653058.1">
    <property type="nucleotide sequence ID" value="NZ_CP012333.1"/>
</dbReference>
<dbReference type="GO" id="GO:0016746">
    <property type="term" value="F:acyltransferase activity"/>
    <property type="evidence" value="ECO:0007669"/>
    <property type="project" value="UniProtKB-KW"/>
</dbReference>
<keyword evidence="8" id="KW-1185">Reference proteome</keyword>
<evidence type="ECO:0000256" key="1">
    <source>
        <dbReference type="ARBA" id="ARBA00004533"/>
    </source>
</evidence>
<keyword evidence="2" id="KW-1003">Cell membrane</keyword>
<dbReference type="OrthoDB" id="9803456at2"/>
<dbReference type="GO" id="GO:0009247">
    <property type="term" value="P:glycolipid biosynthetic process"/>
    <property type="evidence" value="ECO:0007669"/>
    <property type="project" value="UniProtKB-ARBA"/>
</dbReference>
<dbReference type="GO" id="GO:0005886">
    <property type="term" value="C:plasma membrane"/>
    <property type="evidence" value="ECO:0007669"/>
    <property type="project" value="UniProtKB-SubCell"/>
</dbReference>
<keyword evidence="4 7" id="KW-0808">Transferase</keyword>
<dbReference type="Proteomes" id="UP000064967">
    <property type="component" value="Chromosome"/>
</dbReference>
<evidence type="ECO:0000256" key="4">
    <source>
        <dbReference type="ARBA" id="ARBA00022679"/>
    </source>
</evidence>
<organism evidence="7 8">
    <name type="scientific">Labilithrix luteola</name>
    <dbReference type="NCBI Taxonomy" id="1391654"/>
    <lineage>
        <taxon>Bacteria</taxon>
        <taxon>Pseudomonadati</taxon>
        <taxon>Myxococcota</taxon>
        <taxon>Polyangia</taxon>
        <taxon>Polyangiales</taxon>
        <taxon>Labilitrichaceae</taxon>
        <taxon>Labilithrix</taxon>
    </lineage>
</organism>
<dbReference type="KEGG" id="llu:AKJ09_08753"/>
<keyword evidence="5" id="KW-0472">Membrane</keyword>
<proteinExistence type="predicted"/>
<dbReference type="Pfam" id="PF03279">
    <property type="entry name" value="Lip_A_acyltrans"/>
    <property type="match status" value="1"/>
</dbReference>
<dbReference type="PANTHER" id="PTHR30606">
    <property type="entry name" value="LIPID A BIOSYNTHESIS LAUROYL ACYLTRANSFERASE"/>
    <property type="match status" value="1"/>
</dbReference>
<dbReference type="STRING" id="1391654.AKJ09_08753"/>
<evidence type="ECO:0000256" key="2">
    <source>
        <dbReference type="ARBA" id="ARBA00022475"/>
    </source>
</evidence>
<dbReference type="InterPro" id="IPR004960">
    <property type="entry name" value="LipA_acyltrans"/>
</dbReference>